<dbReference type="EMBL" id="BAABME010016127">
    <property type="protein sequence ID" value="GAA0144605.1"/>
    <property type="molecule type" value="Genomic_DNA"/>
</dbReference>
<dbReference type="PANTHER" id="PTHR46502">
    <property type="entry name" value="C2 DOMAIN-CONTAINING"/>
    <property type="match status" value="1"/>
</dbReference>
<keyword evidence="2" id="KW-0106">Calcium</keyword>
<dbReference type="InterPro" id="IPR035892">
    <property type="entry name" value="C2_domain_sf"/>
</dbReference>
<name>A0AAV3P2Z3_LITER</name>
<dbReference type="InterPro" id="IPR000008">
    <property type="entry name" value="C2_dom"/>
</dbReference>
<protein>
    <submittedName>
        <fullName evidence="4">Calcium-binding protein</fullName>
    </submittedName>
</protein>
<keyword evidence="1" id="KW-0479">Metal-binding</keyword>
<dbReference type="PANTHER" id="PTHR46502:SF14">
    <property type="entry name" value="CALCIUM-DEPENDENT LIPID-BINDING (CALB DOMAIN) FAMILY PROTEIN"/>
    <property type="match status" value="1"/>
</dbReference>
<sequence>MTCGILEILLVKAEDIIHTNVIGNHHEACWNEKIKLELSTSESETTPYLNFKIMNEEYFGKHGYVGQTIIYLKGFIMDANENDLIELQPSPYNVVLEDDTYKGKINIGLRFIPNVLIMVYSLSYL</sequence>
<reference evidence="4 5" key="1">
    <citation type="submission" date="2024-01" db="EMBL/GenBank/DDBJ databases">
        <title>The complete chloroplast genome sequence of Lithospermum erythrorhizon: insights into the phylogenetic relationship among Boraginaceae species and the maternal lineages of purple gromwells.</title>
        <authorList>
            <person name="Okada T."/>
            <person name="Watanabe K."/>
        </authorList>
    </citation>
    <scope>NUCLEOTIDE SEQUENCE [LARGE SCALE GENOMIC DNA]</scope>
</reference>
<dbReference type="GO" id="GO:0046872">
    <property type="term" value="F:metal ion binding"/>
    <property type="evidence" value="ECO:0007669"/>
    <property type="project" value="UniProtKB-KW"/>
</dbReference>
<evidence type="ECO:0000313" key="4">
    <source>
        <dbReference type="EMBL" id="GAA0144605.1"/>
    </source>
</evidence>
<dbReference type="AlphaFoldDB" id="A0AAV3P2Z3"/>
<dbReference type="Proteomes" id="UP001454036">
    <property type="component" value="Unassembled WGS sequence"/>
</dbReference>
<proteinExistence type="predicted"/>
<dbReference type="Pfam" id="PF00168">
    <property type="entry name" value="C2"/>
    <property type="match status" value="1"/>
</dbReference>
<accession>A0AAV3P2Z3</accession>
<dbReference type="SUPFAM" id="SSF49562">
    <property type="entry name" value="C2 domain (Calcium/lipid-binding domain, CaLB)"/>
    <property type="match status" value="1"/>
</dbReference>
<dbReference type="Gene3D" id="2.60.40.150">
    <property type="entry name" value="C2 domain"/>
    <property type="match status" value="1"/>
</dbReference>
<gene>
    <name evidence="4" type="ORF">LIER_35969</name>
</gene>
<evidence type="ECO:0000313" key="5">
    <source>
        <dbReference type="Proteomes" id="UP001454036"/>
    </source>
</evidence>
<evidence type="ECO:0000256" key="1">
    <source>
        <dbReference type="ARBA" id="ARBA00022723"/>
    </source>
</evidence>
<evidence type="ECO:0000259" key="3">
    <source>
        <dbReference type="Pfam" id="PF00168"/>
    </source>
</evidence>
<comment type="caution">
    <text evidence="4">The sequence shown here is derived from an EMBL/GenBank/DDBJ whole genome shotgun (WGS) entry which is preliminary data.</text>
</comment>
<evidence type="ECO:0000256" key="2">
    <source>
        <dbReference type="ARBA" id="ARBA00022837"/>
    </source>
</evidence>
<organism evidence="4 5">
    <name type="scientific">Lithospermum erythrorhizon</name>
    <name type="common">Purple gromwell</name>
    <name type="synonym">Lithospermum officinale var. erythrorhizon</name>
    <dbReference type="NCBI Taxonomy" id="34254"/>
    <lineage>
        <taxon>Eukaryota</taxon>
        <taxon>Viridiplantae</taxon>
        <taxon>Streptophyta</taxon>
        <taxon>Embryophyta</taxon>
        <taxon>Tracheophyta</taxon>
        <taxon>Spermatophyta</taxon>
        <taxon>Magnoliopsida</taxon>
        <taxon>eudicotyledons</taxon>
        <taxon>Gunneridae</taxon>
        <taxon>Pentapetalae</taxon>
        <taxon>asterids</taxon>
        <taxon>lamiids</taxon>
        <taxon>Boraginales</taxon>
        <taxon>Boraginaceae</taxon>
        <taxon>Boraginoideae</taxon>
        <taxon>Lithospermeae</taxon>
        <taxon>Lithospermum</taxon>
    </lineage>
</organism>
<keyword evidence="5" id="KW-1185">Reference proteome</keyword>
<feature type="domain" description="C2" evidence="3">
    <location>
        <begin position="14"/>
        <end position="81"/>
    </location>
</feature>